<evidence type="ECO:0000313" key="1">
    <source>
        <dbReference type="Proteomes" id="UP000887565"/>
    </source>
</evidence>
<reference evidence="2" key="1">
    <citation type="submission" date="2022-11" db="UniProtKB">
        <authorList>
            <consortium name="WormBaseParasite"/>
        </authorList>
    </citation>
    <scope>IDENTIFICATION</scope>
</reference>
<dbReference type="Proteomes" id="UP000887565">
    <property type="component" value="Unplaced"/>
</dbReference>
<name>A0A915KSH5_ROMCU</name>
<keyword evidence="1" id="KW-1185">Reference proteome</keyword>
<evidence type="ECO:0000313" key="2">
    <source>
        <dbReference type="WBParaSite" id="nRc.2.0.1.t41055-RA"/>
    </source>
</evidence>
<sequence>MTKVLTIKSALAKETINKFRKTVKMTNKLPKAAKTTHVAKNRPNKTFVHILLFSDVEKIVYDKEKSMNN</sequence>
<proteinExistence type="predicted"/>
<dbReference type="AlphaFoldDB" id="A0A915KSH5"/>
<protein>
    <submittedName>
        <fullName evidence="2">Uncharacterized protein</fullName>
    </submittedName>
</protein>
<dbReference type="WBParaSite" id="nRc.2.0.1.t41055-RA">
    <property type="protein sequence ID" value="nRc.2.0.1.t41055-RA"/>
    <property type="gene ID" value="nRc.2.0.1.g41055"/>
</dbReference>
<organism evidence="1 2">
    <name type="scientific">Romanomermis culicivorax</name>
    <name type="common">Nematode worm</name>
    <dbReference type="NCBI Taxonomy" id="13658"/>
    <lineage>
        <taxon>Eukaryota</taxon>
        <taxon>Metazoa</taxon>
        <taxon>Ecdysozoa</taxon>
        <taxon>Nematoda</taxon>
        <taxon>Enoplea</taxon>
        <taxon>Dorylaimia</taxon>
        <taxon>Mermithida</taxon>
        <taxon>Mermithoidea</taxon>
        <taxon>Mermithidae</taxon>
        <taxon>Romanomermis</taxon>
    </lineage>
</organism>
<accession>A0A915KSH5</accession>